<keyword evidence="1" id="KW-1133">Transmembrane helix</keyword>
<reference evidence="2 3" key="1">
    <citation type="submission" date="2021-03" db="EMBL/GenBank/DDBJ databases">
        <title>Sequencing the genomes of 1000 actinobacteria strains.</title>
        <authorList>
            <person name="Klenk H.-P."/>
        </authorList>
    </citation>
    <scope>NUCLEOTIDE SEQUENCE [LARGE SCALE GENOMIC DNA]</scope>
    <source>
        <strain evidence="2 3">DSM 41480</strain>
    </source>
</reference>
<feature type="transmembrane region" description="Helical" evidence="1">
    <location>
        <begin position="12"/>
        <end position="29"/>
    </location>
</feature>
<sequence length="57" mass="6389">MHRLPDFLLHDVLGDYLAALLGALTVWGLRRIRAWRRGVGEDRAEDGEGGHRHGSGR</sequence>
<comment type="caution">
    <text evidence="2">The sequence shown here is derived from an EMBL/GenBank/DDBJ whole genome shotgun (WGS) entry which is preliminary data.</text>
</comment>
<dbReference type="GeneID" id="91567428"/>
<keyword evidence="1" id="KW-0472">Membrane</keyword>
<protein>
    <submittedName>
        <fullName evidence="2">Uncharacterized protein</fullName>
    </submittedName>
</protein>
<proteinExistence type="predicted"/>
<dbReference type="RefSeq" id="WP_209513597.1">
    <property type="nucleotide sequence ID" value="NZ_JAGIOH010000001.1"/>
</dbReference>
<evidence type="ECO:0000313" key="2">
    <source>
        <dbReference type="EMBL" id="MBP2401079.1"/>
    </source>
</evidence>
<evidence type="ECO:0000256" key="1">
    <source>
        <dbReference type="SAM" id="Phobius"/>
    </source>
</evidence>
<evidence type="ECO:0000313" key="3">
    <source>
        <dbReference type="Proteomes" id="UP001519291"/>
    </source>
</evidence>
<organism evidence="2 3">
    <name type="scientific">Streptomyces syringium</name>
    <dbReference type="NCBI Taxonomy" id="76729"/>
    <lineage>
        <taxon>Bacteria</taxon>
        <taxon>Bacillati</taxon>
        <taxon>Actinomycetota</taxon>
        <taxon>Actinomycetes</taxon>
        <taxon>Kitasatosporales</taxon>
        <taxon>Streptomycetaceae</taxon>
        <taxon>Streptomyces</taxon>
    </lineage>
</organism>
<keyword evidence="3" id="KW-1185">Reference proteome</keyword>
<gene>
    <name evidence="2" type="ORF">JO379_000548</name>
</gene>
<dbReference type="Proteomes" id="UP001519291">
    <property type="component" value="Unassembled WGS sequence"/>
</dbReference>
<accession>A0ABS4XX39</accession>
<keyword evidence="1" id="KW-0812">Transmembrane</keyword>
<dbReference type="EMBL" id="JAGIOH010000001">
    <property type="protein sequence ID" value="MBP2401079.1"/>
    <property type="molecule type" value="Genomic_DNA"/>
</dbReference>
<name>A0ABS4XX39_9ACTN</name>